<keyword evidence="3" id="KW-0732">Signal</keyword>
<keyword evidence="1" id="KW-0677">Repeat</keyword>
<evidence type="ECO:0000256" key="3">
    <source>
        <dbReference type="SAM" id="SignalP"/>
    </source>
</evidence>
<evidence type="ECO:0000256" key="2">
    <source>
        <dbReference type="ARBA" id="ARBA00023157"/>
    </source>
</evidence>
<dbReference type="OrthoDB" id="431034at2759"/>
<dbReference type="KEGG" id="sre:PTSG_07802"/>
<dbReference type="Proteomes" id="UP000007799">
    <property type="component" value="Unassembled WGS sequence"/>
</dbReference>
<dbReference type="PANTHER" id="PTHR24251:SF30">
    <property type="entry name" value="MEMBRANE FRIZZLED-RELATED PROTEIN"/>
    <property type="match status" value="1"/>
</dbReference>
<dbReference type="SMART" id="SM00042">
    <property type="entry name" value="CUB"/>
    <property type="match status" value="2"/>
</dbReference>
<dbReference type="Pfam" id="PF00431">
    <property type="entry name" value="CUB"/>
    <property type="match status" value="1"/>
</dbReference>
<feature type="chain" id="PRO_5003290646" description="CUB domain-containing protein" evidence="3">
    <location>
        <begin position="26"/>
        <end position="568"/>
    </location>
</feature>
<organism evidence="6">
    <name type="scientific">Salpingoeca rosetta (strain ATCC 50818 / BSB-021)</name>
    <dbReference type="NCBI Taxonomy" id="946362"/>
    <lineage>
        <taxon>Eukaryota</taxon>
        <taxon>Choanoflagellata</taxon>
        <taxon>Craspedida</taxon>
        <taxon>Salpingoecidae</taxon>
        <taxon>Salpingoeca</taxon>
    </lineage>
</organism>
<dbReference type="Gene3D" id="2.60.120.290">
    <property type="entry name" value="Spermadhesin, CUB domain"/>
    <property type="match status" value="1"/>
</dbReference>
<dbReference type="SUPFAM" id="SSF49854">
    <property type="entry name" value="Spermadhesin, CUB domain"/>
    <property type="match status" value="3"/>
</dbReference>
<dbReference type="RefSeq" id="XP_004991603.1">
    <property type="nucleotide sequence ID" value="XM_004991546.1"/>
</dbReference>
<proteinExistence type="predicted"/>
<dbReference type="PROSITE" id="PS01180">
    <property type="entry name" value="CUB"/>
    <property type="match status" value="1"/>
</dbReference>
<feature type="signal peptide" evidence="3">
    <location>
        <begin position="1"/>
        <end position="25"/>
    </location>
</feature>
<dbReference type="InParanoid" id="F2UGD2"/>
<dbReference type="AlphaFoldDB" id="F2UGD2"/>
<evidence type="ECO:0000313" key="5">
    <source>
        <dbReference type="EMBL" id="EGD75682.1"/>
    </source>
</evidence>
<dbReference type="InterPro" id="IPR000859">
    <property type="entry name" value="CUB_dom"/>
</dbReference>
<reference evidence="5" key="1">
    <citation type="submission" date="2009-08" db="EMBL/GenBank/DDBJ databases">
        <title>Annotation of Salpingoeca rosetta.</title>
        <authorList>
            <consortium name="The Broad Institute Genome Sequencing Platform"/>
            <person name="Russ C."/>
            <person name="Cuomo C."/>
            <person name="Burger G."/>
            <person name="Gray M.W."/>
            <person name="Holland P.W.H."/>
            <person name="King N."/>
            <person name="Lang F.B.F."/>
            <person name="Roger A.J."/>
            <person name="Ruiz-Trillo I."/>
            <person name="Young S.K."/>
            <person name="Zeng Q."/>
            <person name="Gargeya S."/>
            <person name="Alvarado L."/>
            <person name="Berlin A."/>
            <person name="Chapman S.B."/>
            <person name="Chen Z."/>
            <person name="Freedman E."/>
            <person name="Gellesch M."/>
            <person name="Goldberg J."/>
            <person name="Griggs A."/>
            <person name="Gujja S."/>
            <person name="Heilman E."/>
            <person name="Heiman D."/>
            <person name="Howarth C."/>
            <person name="Mehta T."/>
            <person name="Neiman D."/>
            <person name="Pearson M."/>
            <person name="Roberts A."/>
            <person name="Saif S."/>
            <person name="Shea T."/>
            <person name="Shenoy N."/>
            <person name="Sisk P."/>
            <person name="Stolte C."/>
            <person name="Sykes S."/>
            <person name="White J."/>
            <person name="Yandava C."/>
            <person name="Haas B."/>
            <person name="Nusbaum C."/>
            <person name="Birren B."/>
        </authorList>
    </citation>
    <scope>NUCLEOTIDE SEQUENCE [LARGE SCALE GENOMIC DNA]</scope>
    <source>
        <strain evidence="5">ATCC 50818</strain>
    </source>
</reference>
<accession>F2UGD2</accession>
<sequence length="568" mass="59686">MRCSAVFLVGVALAALCCLSSNASAQSYSQFTICSSSSRSVSYDSFSSASAANEIISHAGVGSHAHSEPLSCTTRLYSSGSASSVAVVLAAIDIASASMQVSVGSQSSEFMNIDQVYEGSSITLTYTGSAGSGGFRASVFGVPASPDTNLICSQSSLSRTAAGQLLSHAEAGISGYSNNVDCTTLLPYASGYKLIGHFVHYSLESCCDRVYVGADQVSDSTDIVVDSAESMRFRTDGSVTSTGFVFRYFLVHTSELPSSNVEYTTHSICDGGTLTNMYGQIVSQFGSSYDNNIDCTVYISAPSGYSIAIETSSYEVESCCDRLTITIEGGSTTYTSFYAGFATTIASNYVSINFDTDGSVTRSGFVINYQLVSSAGSTVDWSEFDGARTSEPATTTTTLPIPISDERYTVCSTSSITGAAAGVIFSHRNYGSNNYDDNLNCAVVLYPLNNDEFVHIYVDSLDLESYDRVNVITETSSMQLTSSGQSFIGGIGESVRITFTSDSSPWEIGGGLSGRMSNSSVAVSNTSTDAAENAMPYILPLLASTALVHLQQGLTPGLSCVAMSRVDS</sequence>
<evidence type="ECO:0000259" key="4">
    <source>
        <dbReference type="PROSITE" id="PS01180"/>
    </source>
</evidence>
<evidence type="ECO:0000256" key="1">
    <source>
        <dbReference type="ARBA" id="ARBA00022737"/>
    </source>
</evidence>
<keyword evidence="6" id="KW-1185">Reference proteome</keyword>
<dbReference type="PANTHER" id="PTHR24251">
    <property type="entry name" value="OVOCHYMASE-RELATED"/>
    <property type="match status" value="1"/>
</dbReference>
<dbReference type="InterPro" id="IPR035914">
    <property type="entry name" value="Sperma_CUB_dom_sf"/>
</dbReference>
<protein>
    <recommendedName>
        <fullName evidence="4">CUB domain-containing protein</fullName>
    </recommendedName>
</protein>
<name>F2UGD2_SALR5</name>
<dbReference type="CDD" id="cd00041">
    <property type="entry name" value="CUB"/>
    <property type="match status" value="1"/>
</dbReference>
<dbReference type="STRING" id="946362.F2UGD2"/>
<dbReference type="EMBL" id="GL832973">
    <property type="protein sequence ID" value="EGD75682.1"/>
    <property type="molecule type" value="Genomic_DNA"/>
</dbReference>
<gene>
    <name evidence="5" type="ORF">PTSG_07802</name>
</gene>
<dbReference type="GeneID" id="16072164"/>
<keyword evidence="2" id="KW-1015">Disulfide bond</keyword>
<feature type="domain" description="CUB" evidence="4">
    <location>
        <begin position="269"/>
        <end position="372"/>
    </location>
</feature>
<evidence type="ECO:0000313" key="6">
    <source>
        <dbReference type="Proteomes" id="UP000007799"/>
    </source>
</evidence>